<evidence type="ECO:0000313" key="2">
    <source>
        <dbReference type="Proteomes" id="UP001234297"/>
    </source>
</evidence>
<sequence>MLRTKPCMQRLHHLLRNSHSHPSSHILSILDSTTNIRKLRQIHAHMILTGIFKDPFAASRLLASPALVEFTYTHSIFLQIPHPNLFICNTIIKKLVDSCHDGLTCHPLTVYQHMLEIGLRPNGHTFMYLIRALAARLEIRQGEEIHTWVLKLGFGYSQFVSSALVGFYVVLGHVESARRVFDEMPEPGMVLWTAMIRAYVCGNCPKEALGIFRDMRVKGLDIDSVGVATVVSACGQLGDLSVARKVHGFISKSGIEVDEFVNSGLLSMYGDCGSLDLARRLFDEMPGKNVFAWNAIIHQCAKHGRLDLAHQLFKEMPGRDVVSWNTMITGFSHAGRCKDALSLFHEMESSSDVKPNNLTLSSVLSACASLGALDLGTWIHVYIEKNNLNLEGSLDPSLIDMYSKCGSIGNALQVFEKTPWRDIFSWTSIICGLAMHGLAKDALCFFTQMLIAGIKPDDVTLVGVLTACAHAGLLDEGRRYFDAMEKVYKIPPKIEHFGCMIDLLGRMGHLREANDLIMEMPMRPNVVIWGALLSACRVHNDVELGEVAAERLLELDPYDLWVRVMLSNMYAEARKWDGVMRLRKEMKDMGMRKSPGCSLIEVNGMVHEFLPLFLILHQWKFKSTGYQHDSMTEEHR</sequence>
<dbReference type="Proteomes" id="UP001234297">
    <property type="component" value="Chromosome 6"/>
</dbReference>
<accession>A0ACC2L0R1</accession>
<evidence type="ECO:0000313" key="1">
    <source>
        <dbReference type="EMBL" id="KAJ8627116.1"/>
    </source>
</evidence>
<protein>
    <submittedName>
        <fullName evidence="1">Uncharacterized protein</fullName>
    </submittedName>
</protein>
<comment type="caution">
    <text evidence="1">The sequence shown here is derived from an EMBL/GenBank/DDBJ whole genome shotgun (WGS) entry which is preliminary data.</text>
</comment>
<proteinExistence type="predicted"/>
<keyword evidence="2" id="KW-1185">Reference proteome</keyword>
<name>A0ACC2L0R1_PERAE</name>
<organism evidence="1 2">
    <name type="scientific">Persea americana</name>
    <name type="common">Avocado</name>
    <dbReference type="NCBI Taxonomy" id="3435"/>
    <lineage>
        <taxon>Eukaryota</taxon>
        <taxon>Viridiplantae</taxon>
        <taxon>Streptophyta</taxon>
        <taxon>Embryophyta</taxon>
        <taxon>Tracheophyta</taxon>
        <taxon>Spermatophyta</taxon>
        <taxon>Magnoliopsida</taxon>
        <taxon>Magnoliidae</taxon>
        <taxon>Laurales</taxon>
        <taxon>Lauraceae</taxon>
        <taxon>Persea</taxon>
    </lineage>
</organism>
<dbReference type="EMBL" id="CM056814">
    <property type="protein sequence ID" value="KAJ8627116.1"/>
    <property type="molecule type" value="Genomic_DNA"/>
</dbReference>
<reference evidence="1 2" key="1">
    <citation type="journal article" date="2022" name="Hortic Res">
        <title>A haplotype resolved chromosomal level avocado genome allows analysis of novel avocado genes.</title>
        <authorList>
            <person name="Nath O."/>
            <person name="Fletcher S.J."/>
            <person name="Hayward A."/>
            <person name="Shaw L.M."/>
            <person name="Masouleh A.K."/>
            <person name="Furtado A."/>
            <person name="Henry R.J."/>
            <person name="Mitter N."/>
        </authorList>
    </citation>
    <scope>NUCLEOTIDE SEQUENCE [LARGE SCALE GENOMIC DNA]</scope>
    <source>
        <strain evidence="2">cv. Hass</strain>
    </source>
</reference>
<gene>
    <name evidence="1" type="ORF">MRB53_020423</name>
</gene>